<keyword evidence="6" id="KW-1185">Reference proteome</keyword>
<dbReference type="EC" id="2.7.-.-" evidence="5"/>
<name>A0AAW9QBE3_9BURK</name>
<keyword evidence="5" id="KW-0808">Transferase</keyword>
<dbReference type="GO" id="GO:0005524">
    <property type="term" value="F:ATP binding"/>
    <property type="evidence" value="ECO:0007669"/>
    <property type="project" value="UniProtKB-UniRule"/>
</dbReference>
<dbReference type="Gene3D" id="1.10.510.10">
    <property type="entry name" value="Transferase(Phosphotransferase) domain 1"/>
    <property type="match status" value="1"/>
</dbReference>
<dbReference type="GO" id="GO:0004672">
    <property type="term" value="F:protein kinase activity"/>
    <property type="evidence" value="ECO:0007669"/>
    <property type="project" value="InterPro"/>
</dbReference>
<sequence length="421" mass="44389">MPTDDAAARTLQRLRAGELQGSTRLDLRHGGLAELPPEVLALADTLEVLDVSNNALEALPDALARCTRLHTLFASSNRFTALPAVLGRLPALDTLGFKANRIAEVDARALAPTLRWLILTDNRITSLPGSLAECTRMQKLMLSGNRLSQLPRGLGRLQRLELLRLSANAFDRADHALPDELLALPQLAWLAHAGNPFSARREQAAQAAAGARPIPWHELALQALLGEGASGHIHAARWQPAAGPAQDVAVKLFKGAVTSDGLPQCELAATLAAGTHPHLVGAVGVLAGHPQGTQGLVMPRLAAQWAPLAGPPSMASCSRDVYREGLRLPAAQGAALARAAADALAHLHARGLSHGDLYAHNLLVDGEGRALLSDFGAASFLPLDDGARTQALQALDRRALQILVDELAERCEAPDAVRAAA</sequence>
<accession>A0AAW9QBE3</accession>
<keyword evidence="1" id="KW-0433">Leucine-rich repeat</keyword>
<dbReference type="SUPFAM" id="SSF56112">
    <property type="entry name" value="Protein kinase-like (PK-like)"/>
    <property type="match status" value="1"/>
</dbReference>
<dbReference type="InterPro" id="IPR001245">
    <property type="entry name" value="Ser-Thr/Tyr_kinase_cat_dom"/>
</dbReference>
<evidence type="ECO:0000256" key="3">
    <source>
        <dbReference type="PROSITE-ProRule" id="PRU10141"/>
    </source>
</evidence>
<dbReference type="SMART" id="SM00364">
    <property type="entry name" value="LRR_BAC"/>
    <property type="match status" value="3"/>
</dbReference>
<dbReference type="PANTHER" id="PTHR48051">
    <property type="match status" value="1"/>
</dbReference>
<dbReference type="InterPro" id="IPR011009">
    <property type="entry name" value="Kinase-like_dom_sf"/>
</dbReference>
<dbReference type="Pfam" id="PF07714">
    <property type="entry name" value="PK_Tyr_Ser-Thr"/>
    <property type="match status" value="1"/>
</dbReference>
<evidence type="ECO:0000259" key="4">
    <source>
        <dbReference type="PROSITE" id="PS50011"/>
    </source>
</evidence>
<keyword evidence="3" id="KW-0547">Nucleotide-binding</keyword>
<feature type="binding site" evidence="3">
    <location>
        <position position="251"/>
    </location>
    <ligand>
        <name>ATP</name>
        <dbReference type="ChEBI" id="CHEBI:30616"/>
    </ligand>
</feature>
<keyword evidence="2" id="KW-0677">Repeat</keyword>
<dbReference type="InterPro" id="IPR003591">
    <property type="entry name" value="Leu-rich_rpt_typical-subtyp"/>
</dbReference>
<dbReference type="EMBL" id="JAZIBG010000003">
    <property type="protein sequence ID" value="MEF7612470.1"/>
    <property type="molecule type" value="Genomic_DNA"/>
</dbReference>
<dbReference type="AlphaFoldDB" id="A0AAW9QBE3"/>
<keyword evidence="5" id="KW-0418">Kinase</keyword>
<evidence type="ECO:0000313" key="6">
    <source>
        <dbReference type="Proteomes" id="UP001336250"/>
    </source>
</evidence>
<feature type="domain" description="Protein kinase" evidence="4">
    <location>
        <begin position="219"/>
        <end position="421"/>
    </location>
</feature>
<dbReference type="InterPro" id="IPR000719">
    <property type="entry name" value="Prot_kinase_dom"/>
</dbReference>
<dbReference type="InterPro" id="IPR001611">
    <property type="entry name" value="Leu-rich_rpt"/>
</dbReference>
<evidence type="ECO:0000256" key="1">
    <source>
        <dbReference type="ARBA" id="ARBA00022614"/>
    </source>
</evidence>
<organism evidence="5 6">
    <name type="scientific">Aquincola agrisoli</name>
    <dbReference type="NCBI Taxonomy" id="3119538"/>
    <lineage>
        <taxon>Bacteria</taxon>
        <taxon>Pseudomonadati</taxon>
        <taxon>Pseudomonadota</taxon>
        <taxon>Betaproteobacteria</taxon>
        <taxon>Burkholderiales</taxon>
        <taxon>Sphaerotilaceae</taxon>
        <taxon>Aquincola</taxon>
    </lineage>
</organism>
<dbReference type="SMART" id="SM00369">
    <property type="entry name" value="LRR_TYP"/>
    <property type="match status" value="4"/>
</dbReference>
<dbReference type="PROSITE" id="PS50011">
    <property type="entry name" value="PROTEIN_KINASE_DOM"/>
    <property type="match status" value="1"/>
</dbReference>
<protein>
    <submittedName>
        <fullName evidence="5">Leucine-rich repeat-containing protein kinase family protein</fullName>
        <ecNumber evidence="5">2.7.-.-</ecNumber>
    </submittedName>
</protein>
<dbReference type="PANTHER" id="PTHR48051:SF1">
    <property type="entry name" value="RAS SUPPRESSOR PROTEIN 1"/>
    <property type="match status" value="1"/>
</dbReference>
<dbReference type="Proteomes" id="UP001336250">
    <property type="component" value="Unassembled WGS sequence"/>
</dbReference>
<dbReference type="GO" id="GO:0005737">
    <property type="term" value="C:cytoplasm"/>
    <property type="evidence" value="ECO:0007669"/>
    <property type="project" value="TreeGrafter"/>
</dbReference>
<dbReference type="InterPro" id="IPR017441">
    <property type="entry name" value="Protein_kinase_ATP_BS"/>
</dbReference>
<dbReference type="PROSITE" id="PS00107">
    <property type="entry name" value="PROTEIN_KINASE_ATP"/>
    <property type="match status" value="1"/>
</dbReference>
<dbReference type="InterPro" id="IPR050216">
    <property type="entry name" value="LRR_domain-containing"/>
</dbReference>
<dbReference type="Gene3D" id="3.30.200.20">
    <property type="entry name" value="Phosphorylase Kinase, domain 1"/>
    <property type="match status" value="1"/>
</dbReference>
<evidence type="ECO:0000256" key="2">
    <source>
        <dbReference type="ARBA" id="ARBA00022737"/>
    </source>
</evidence>
<evidence type="ECO:0000313" key="5">
    <source>
        <dbReference type="EMBL" id="MEF7612470.1"/>
    </source>
</evidence>
<comment type="caution">
    <text evidence="5">The sequence shown here is derived from an EMBL/GenBank/DDBJ whole genome shotgun (WGS) entry which is preliminary data.</text>
</comment>
<dbReference type="PROSITE" id="PS51450">
    <property type="entry name" value="LRR"/>
    <property type="match status" value="1"/>
</dbReference>
<reference evidence="5 6" key="1">
    <citation type="submission" date="2024-02" db="EMBL/GenBank/DDBJ databases">
        <title>Genome sequence of Aquincola sp. MAHUQ-54.</title>
        <authorList>
            <person name="Huq M.A."/>
        </authorList>
    </citation>
    <scope>NUCLEOTIDE SEQUENCE [LARGE SCALE GENOMIC DNA]</scope>
    <source>
        <strain evidence="5 6">MAHUQ-54</strain>
    </source>
</reference>
<gene>
    <name evidence="5" type="ORF">V4F39_01020</name>
</gene>
<dbReference type="Pfam" id="PF13855">
    <property type="entry name" value="LRR_8"/>
    <property type="match status" value="2"/>
</dbReference>
<dbReference type="InterPro" id="IPR032675">
    <property type="entry name" value="LRR_dom_sf"/>
</dbReference>
<dbReference type="Gene3D" id="3.80.10.10">
    <property type="entry name" value="Ribonuclease Inhibitor"/>
    <property type="match status" value="2"/>
</dbReference>
<keyword evidence="3" id="KW-0067">ATP-binding</keyword>
<proteinExistence type="predicted"/>
<dbReference type="RefSeq" id="WP_332287365.1">
    <property type="nucleotide sequence ID" value="NZ_JAZIBG010000003.1"/>
</dbReference>
<dbReference type="SMART" id="SM00220">
    <property type="entry name" value="S_TKc"/>
    <property type="match status" value="1"/>
</dbReference>
<dbReference type="SUPFAM" id="SSF52058">
    <property type="entry name" value="L domain-like"/>
    <property type="match status" value="1"/>
</dbReference>